<dbReference type="Pfam" id="PF09995">
    <property type="entry name" value="MPAB_Lcp_cat"/>
    <property type="match status" value="1"/>
</dbReference>
<dbReference type="PANTHER" id="PTHR37539:SF1">
    <property type="entry name" value="ER-BOUND OXYGENASE MPAB_MPAB'_RUBBER OXYGENASE CATALYTIC DOMAIN-CONTAINING PROTEIN"/>
    <property type="match status" value="1"/>
</dbReference>
<evidence type="ECO:0000313" key="2">
    <source>
        <dbReference type="EMBL" id="UUV22702.1"/>
    </source>
</evidence>
<feature type="domain" description="ER-bound oxygenase mpaB/mpaB'/Rubber oxygenase catalytic" evidence="1">
    <location>
        <begin position="153"/>
        <end position="346"/>
    </location>
</feature>
<evidence type="ECO:0000313" key="3">
    <source>
        <dbReference type="Proteomes" id="UP001317001"/>
    </source>
</evidence>
<dbReference type="PANTHER" id="PTHR37539">
    <property type="entry name" value="SECRETED PROTEIN-RELATED"/>
    <property type="match status" value="1"/>
</dbReference>
<organism evidence="2 3">
    <name type="scientific">Paenimyroides aestuarii</name>
    <dbReference type="NCBI Taxonomy" id="2968490"/>
    <lineage>
        <taxon>Bacteria</taxon>
        <taxon>Pseudomonadati</taxon>
        <taxon>Bacteroidota</taxon>
        <taxon>Flavobacteriia</taxon>
        <taxon>Flavobacteriales</taxon>
        <taxon>Flavobacteriaceae</taxon>
        <taxon>Paenimyroides</taxon>
    </lineage>
</organism>
<evidence type="ECO:0000259" key="1">
    <source>
        <dbReference type="Pfam" id="PF09995"/>
    </source>
</evidence>
<protein>
    <submittedName>
        <fullName evidence="2">DUF2236 domain-containing protein</fullName>
    </submittedName>
</protein>
<dbReference type="Proteomes" id="UP001317001">
    <property type="component" value="Chromosome"/>
</dbReference>
<name>A0ABY5NVT7_9FLAO</name>
<dbReference type="RefSeq" id="WP_257500615.1">
    <property type="nucleotide sequence ID" value="NZ_CP102382.1"/>
</dbReference>
<sequence length="395" mass="45610">MKYPERYQPENKHSFSSYWKATNDNLLPHLLPNDSLEESEQLIPLYFQVDELGDTVAKEYFSNKPFSAAIANLHRDFSMYPSNKEHLSEAAQQLFKQFTDIPTWVDFDLINQAASYCNRSGTPALSVLRNYCLMGGYESSAINKPLIFTKALHKGAVKRLADTVDFWMFVTEVNGLKPKQKGIYSVLTTRLIHSFSRLQIEQSPDWKSELWGRPINLWDMLATNLGFSIAFMDGLSKLKIAPTNEEINAVLHLWKYVGYLLGIPFNLLPDTGEEAAKQLYLWSKTQKGIDQDSKDLAWALYEEPKLVSFTNNSLMKWFVQKTNIGYNEVLLGSESRSALGLPYSKAKYWILLLNHFNHYLDKKAKSNSKSYIQVAQKGRKEQVKIWDLYRKEKRE</sequence>
<accession>A0ABY5NVT7</accession>
<dbReference type="InterPro" id="IPR037473">
    <property type="entry name" value="Lcp-like"/>
</dbReference>
<dbReference type="InterPro" id="IPR018713">
    <property type="entry name" value="MPAB/Lcp_cat_dom"/>
</dbReference>
<proteinExistence type="predicted"/>
<reference evidence="2 3" key="1">
    <citation type="submission" date="2022-08" db="EMBL/GenBank/DDBJ databases">
        <title>Myroides zhujiangensis sp. nov., a novel bacterium isolated from sediment in the Pearl River Estuary.</title>
        <authorList>
            <person name="Cui L."/>
        </authorList>
    </citation>
    <scope>NUCLEOTIDE SEQUENCE [LARGE SCALE GENOMIC DNA]</scope>
    <source>
        <strain evidence="2 3">SCSIO 72103</strain>
    </source>
</reference>
<dbReference type="EMBL" id="CP102382">
    <property type="protein sequence ID" value="UUV22702.1"/>
    <property type="molecule type" value="Genomic_DNA"/>
</dbReference>
<keyword evidence="3" id="KW-1185">Reference proteome</keyword>
<gene>
    <name evidence="2" type="ORF">NPX36_06590</name>
</gene>